<dbReference type="eggNOG" id="ENOG502SQ90">
    <property type="taxonomic scope" value="Eukaryota"/>
</dbReference>
<sequence length="264" mass="30882">MKSGDTVVKSGYIYPQWLQKQTPVLMDTNSTDLDYLYITIYSQQELTEENFQLEFGDKNFASSTFKIEKITKNGKNSRLYSIRINYKCKNYGGKLIRYNFTIKGNFKECENQKTTIYWDRICGDPRQNRKGLIMEYDFAHKYNQTVVQEGLLKDASYFDQDLENFVFKIPSKFTYSIFYIYMVDTKNELNDKNFSDEDLEKFVNNKDSTKLDVLQSILELIPVEEISSPQLNYDEQILQPVLKGDLVNGGTIGNVRITMVKKQD</sequence>
<reference evidence="1 2" key="1">
    <citation type="submission" date="2011-07" db="EMBL/GenBank/DDBJ databases">
        <authorList>
            <person name="Coyne R."/>
            <person name="Brami D."/>
            <person name="Johnson J."/>
            <person name="Hostetler J."/>
            <person name="Hannick L."/>
            <person name="Clark T."/>
            <person name="Cassidy-Hanley D."/>
            <person name="Inman J."/>
        </authorList>
    </citation>
    <scope>NUCLEOTIDE SEQUENCE [LARGE SCALE GENOMIC DNA]</scope>
    <source>
        <strain evidence="1 2">G5</strain>
    </source>
</reference>
<evidence type="ECO:0000313" key="1">
    <source>
        <dbReference type="EMBL" id="EGR27862.1"/>
    </source>
</evidence>
<dbReference type="OMA" id="NIEHHQN"/>
<protein>
    <submittedName>
        <fullName evidence="1">Uncharacterized protein</fullName>
    </submittedName>
</protein>
<accession>G0R3V5</accession>
<gene>
    <name evidence="1" type="ORF">IMG5_187670</name>
</gene>
<name>G0R3V5_ICHMU</name>
<keyword evidence="2" id="KW-1185">Reference proteome</keyword>
<dbReference type="InParanoid" id="G0R3V5"/>
<dbReference type="AlphaFoldDB" id="G0R3V5"/>
<dbReference type="GeneID" id="14903927"/>
<dbReference type="Proteomes" id="UP000008983">
    <property type="component" value="Unassembled WGS sequence"/>
</dbReference>
<dbReference type="RefSeq" id="XP_004027207.1">
    <property type="nucleotide sequence ID" value="XM_004027158.1"/>
</dbReference>
<proteinExistence type="predicted"/>
<dbReference type="EMBL" id="GL984313">
    <property type="protein sequence ID" value="EGR27862.1"/>
    <property type="molecule type" value="Genomic_DNA"/>
</dbReference>
<evidence type="ECO:0000313" key="2">
    <source>
        <dbReference type="Proteomes" id="UP000008983"/>
    </source>
</evidence>
<dbReference type="OrthoDB" id="288574at2759"/>
<organism evidence="1 2">
    <name type="scientific">Ichthyophthirius multifiliis</name>
    <name type="common">White spot disease agent</name>
    <name type="synonym">Ich</name>
    <dbReference type="NCBI Taxonomy" id="5932"/>
    <lineage>
        <taxon>Eukaryota</taxon>
        <taxon>Sar</taxon>
        <taxon>Alveolata</taxon>
        <taxon>Ciliophora</taxon>
        <taxon>Intramacronucleata</taxon>
        <taxon>Oligohymenophorea</taxon>
        <taxon>Hymenostomatida</taxon>
        <taxon>Ophryoglenina</taxon>
        <taxon>Ichthyophthirius</taxon>
    </lineage>
</organism>